<accession>A0A418W750</accession>
<sequence length="124" mass="12906">MSVLAARDDRRHSRLHALEVLAAAPQVTAVAGPIAGPLLEAAALGAGALQGDVEGHAVEKGREPIGARHTHSQRLQKAMVGLAEPPLTGVQLVGARLAMMEGKASVRPRPDAPILSHFYVSSTK</sequence>
<comment type="caution">
    <text evidence="1">The sequence shown here is derived from an EMBL/GenBank/DDBJ whole genome shotgun (WGS) entry which is preliminary data.</text>
</comment>
<proteinExistence type="predicted"/>
<gene>
    <name evidence="1" type="ORF">D3876_18380</name>
</gene>
<reference evidence="1 2" key="1">
    <citation type="submission" date="2018-09" db="EMBL/GenBank/DDBJ databases">
        <authorList>
            <person name="Zhu H."/>
        </authorList>
    </citation>
    <scope>NUCLEOTIDE SEQUENCE [LARGE SCALE GENOMIC DNA]</scope>
    <source>
        <strain evidence="1 2">K2R01-6</strain>
    </source>
</reference>
<dbReference type="Proteomes" id="UP000286100">
    <property type="component" value="Unassembled WGS sequence"/>
</dbReference>
<protein>
    <submittedName>
        <fullName evidence="1">Uncharacterized protein</fullName>
    </submittedName>
</protein>
<organism evidence="1 2">
    <name type="scientific">Sphingomonas cavernae</name>
    <dbReference type="NCBI Taxonomy" id="2320861"/>
    <lineage>
        <taxon>Bacteria</taxon>
        <taxon>Pseudomonadati</taxon>
        <taxon>Pseudomonadota</taxon>
        <taxon>Alphaproteobacteria</taxon>
        <taxon>Sphingomonadales</taxon>
        <taxon>Sphingomonadaceae</taxon>
        <taxon>Sphingomonas</taxon>
    </lineage>
</organism>
<keyword evidence="2" id="KW-1185">Reference proteome</keyword>
<dbReference type="AlphaFoldDB" id="A0A418W750"/>
<evidence type="ECO:0000313" key="1">
    <source>
        <dbReference type="EMBL" id="RJF85839.1"/>
    </source>
</evidence>
<evidence type="ECO:0000313" key="2">
    <source>
        <dbReference type="Proteomes" id="UP000286100"/>
    </source>
</evidence>
<dbReference type="EMBL" id="QYUM01000004">
    <property type="protein sequence ID" value="RJF85839.1"/>
    <property type="molecule type" value="Genomic_DNA"/>
</dbReference>
<name>A0A418W750_9SPHN</name>